<dbReference type="AlphaFoldDB" id="A0A4E0RNN0"/>
<reference evidence="1" key="1">
    <citation type="submission" date="2019-03" db="EMBL/GenBank/DDBJ databases">
        <title>Improved annotation for the trematode Fasciola hepatica.</title>
        <authorList>
            <person name="Choi Y.-J."/>
            <person name="Martin J."/>
            <person name="Mitreva M."/>
        </authorList>
    </citation>
    <scope>NUCLEOTIDE SEQUENCE [LARGE SCALE GENOMIC DNA]</scope>
</reference>
<organism evidence="1 2">
    <name type="scientific">Fasciola hepatica</name>
    <name type="common">Liver fluke</name>
    <dbReference type="NCBI Taxonomy" id="6192"/>
    <lineage>
        <taxon>Eukaryota</taxon>
        <taxon>Metazoa</taxon>
        <taxon>Spiralia</taxon>
        <taxon>Lophotrochozoa</taxon>
        <taxon>Platyhelminthes</taxon>
        <taxon>Trematoda</taxon>
        <taxon>Digenea</taxon>
        <taxon>Plagiorchiida</taxon>
        <taxon>Echinostomata</taxon>
        <taxon>Echinostomatoidea</taxon>
        <taxon>Fasciolidae</taxon>
        <taxon>Fasciola</taxon>
    </lineage>
</organism>
<evidence type="ECO:0000313" key="2">
    <source>
        <dbReference type="Proteomes" id="UP000230066"/>
    </source>
</evidence>
<proteinExistence type="predicted"/>
<comment type="caution">
    <text evidence="1">The sequence shown here is derived from an EMBL/GenBank/DDBJ whole genome shotgun (WGS) entry which is preliminary data.</text>
</comment>
<gene>
    <name evidence="1" type="ORF">D915_000589</name>
</gene>
<accession>A0A4E0RNN0</accession>
<dbReference type="Proteomes" id="UP000230066">
    <property type="component" value="Unassembled WGS sequence"/>
</dbReference>
<keyword evidence="2" id="KW-1185">Reference proteome</keyword>
<evidence type="ECO:0000313" key="1">
    <source>
        <dbReference type="EMBL" id="THD28531.1"/>
    </source>
</evidence>
<name>A0A4E0RNN0_FASHE</name>
<sequence length="56" mass="6491">MFISQVVYRDGKKEILSRDQLFVRQLTPEQQKAHRPASWGIRTCFGGESSSDPVFY</sequence>
<dbReference type="EMBL" id="JXXN02000126">
    <property type="protein sequence ID" value="THD28531.1"/>
    <property type="molecule type" value="Genomic_DNA"/>
</dbReference>
<protein>
    <submittedName>
        <fullName evidence="1">Uncharacterized protein</fullName>
    </submittedName>
</protein>